<dbReference type="PANTHER" id="PTHR24126">
    <property type="entry name" value="ANKYRIN REPEAT, PH AND SEC7 DOMAIN CONTAINING PROTEIN SECG-RELATED"/>
    <property type="match status" value="1"/>
</dbReference>
<dbReference type="PANTHER" id="PTHR24126:SF14">
    <property type="entry name" value="ANK_REP_REGION DOMAIN-CONTAINING PROTEIN"/>
    <property type="match status" value="1"/>
</dbReference>
<reference evidence="3" key="1">
    <citation type="journal article" date="2020" name="Nature">
        <title>Giant virus diversity and host interactions through global metagenomics.</title>
        <authorList>
            <person name="Schulz F."/>
            <person name="Roux S."/>
            <person name="Paez-Espino D."/>
            <person name="Jungbluth S."/>
            <person name="Walsh D.A."/>
            <person name="Denef V.J."/>
            <person name="McMahon K.D."/>
            <person name="Konstantinidis K.T."/>
            <person name="Eloe-Fadrosh E.A."/>
            <person name="Kyrpides N.C."/>
            <person name="Woyke T."/>
        </authorList>
    </citation>
    <scope>NUCLEOTIDE SEQUENCE</scope>
    <source>
        <strain evidence="3">GVMAG-S-1101165-84</strain>
    </source>
</reference>
<dbReference type="SMART" id="SM00248">
    <property type="entry name" value="ANK"/>
    <property type="match status" value="6"/>
</dbReference>
<evidence type="ECO:0000256" key="2">
    <source>
        <dbReference type="ARBA" id="ARBA00023043"/>
    </source>
</evidence>
<evidence type="ECO:0000256" key="1">
    <source>
        <dbReference type="ARBA" id="ARBA00022737"/>
    </source>
</evidence>
<proteinExistence type="predicted"/>
<accession>A0A6C0K279</accession>
<dbReference type="PROSITE" id="PS50297">
    <property type="entry name" value="ANK_REP_REGION"/>
    <property type="match status" value="3"/>
</dbReference>
<dbReference type="EMBL" id="MN740780">
    <property type="protein sequence ID" value="QHU11241.1"/>
    <property type="molecule type" value="Genomic_DNA"/>
</dbReference>
<keyword evidence="1" id="KW-0677">Repeat</keyword>
<dbReference type="InterPro" id="IPR036770">
    <property type="entry name" value="Ankyrin_rpt-contain_sf"/>
</dbReference>
<dbReference type="SUPFAM" id="SSF48403">
    <property type="entry name" value="Ankyrin repeat"/>
    <property type="match status" value="1"/>
</dbReference>
<keyword evidence="2" id="KW-0040">ANK repeat</keyword>
<dbReference type="PROSITE" id="PS50088">
    <property type="entry name" value="ANK_REPEAT"/>
    <property type="match status" value="3"/>
</dbReference>
<sequence>MTESLSLILQLVAATGYAEEARQVIQSCKELREERALWIPLLRSPAGFYSLFHAITKHDLARIQWLCEQIYYPLTQCDPNDRSLIGYCVRHKAPLSLVDYLCSRGAPVDQLDKQKETPLVYAIQDHQYSMVETLIRQGADPNCVCNGSSPLCHAIRNGDLTMVELLCALGADALEDQAIGCAVRYGHLPILLELLEHGASVETTDPKGNSLLHYAAQFNCVELCAYLLAFLDVNRLNAKQRSPILFAGTVEIWDQLQAAGANLNHSDINGWTALHYATHHRRIPIVKRLLENGASKDRLTHSGMTALDLAIVKDFQEIVELLSPS</sequence>
<dbReference type="Pfam" id="PF12796">
    <property type="entry name" value="Ank_2"/>
    <property type="match status" value="3"/>
</dbReference>
<organism evidence="3">
    <name type="scientific">viral metagenome</name>
    <dbReference type="NCBI Taxonomy" id="1070528"/>
    <lineage>
        <taxon>unclassified sequences</taxon>
        <taxon>metagenomes</taxon>
        <taxon>organismal metagenomes</taxon>
    </lineage>
</organism>
<protein>
    <submittedName>
        <fullName evidence="3">Uncharacterized protein</fullName>
    </submittedName>
</protein>
<dbReference type="InterPro" id="IPR002110">
    <property type="entry name" value="Ankyrin_rpt"/>
</dbReference>
<dbReference type="AlphaFoldDB" id="A0A6C0K279"/>
<name>A0A6C0K279_9ZZZZ</name>
<dbReference type="Gene3D" id="1.25.40.20">
    <property type="entry name" value="Ankyrin repeat-containing domain"/>
    <property type="match status" value="2"/>
</dbReference>
<evidence type="ECO:0000313" key="3">
    <source>
        <dbReference type="EMBL" id="QHU11241.1"/>
    </source>
</evidence>